<dbReference type="PANTHER" id="PTHR35081">
    <property type="entry name" value="COILED-COIL DOMAIN-CONTAINING PROTEIN 105"/>
    <property type="match status" value="1"/>
</dbReference>
<evidence type="ECO:0000313" key="4">
    <source>
        <dbReference type="Proteomes" id="UP000663879"/>
    </source>
</evidence>
<dbReference type="InterPro" id="IPR038949">
    <property type="entry name" value="TEKTL1"/>
</dbReference>
<evidence type="ECO:0000256" key="1">
    <source>
        <dbReference type="ARBA" id="ARBA00004496"/>
    </source>
</evidence>
<proteinExistence type="predicted"/>
<keyword evidence="4" id="KW-1185">Reference proteome</keyword>
<name>A0A813U897_9BILA</name>
<comment type="subcellular location">
    <subcellularLocation>
        <location evidence="1">Cytoplasm</location>
    </subcellularLocation>
</comment>
<evidence type="ECO:0000313" key="3">
    <source>
        <dbReference type="EMBL" id="CAF0819765.1"/>
    </source>
</evidence>
<dbReference type="AlphaFoldDB" id="A0A813U897"/>
<accession>A0A813U897</accession>
<dbReference type="InterPro" id="IPR048256">
    <property type="entry name" value="Tektin-like"/>
</dbReference>
<dbReference type="PANTHER" id="PTHR35081:SF1">
    <property type="entry name" value="COILED-COIL DOMAIN-CONTAINING PROTEIN 105"/>
    <property type="match status" value="1"/>
</dbReference>
<sequence length="461" mass="53802">MISQTLANISSRPLTAPHQQQQPIYQYVPLLNREKTENNEMIWRDQVRNQLETSNRQVDRSDAHIYVSKRDDPLTNLREVLRNLSNSEAFRYMKQCRLIVAKLKKCWVDVNEEIKSLSKNKEYLESALDHIRKDLIINKETSDNRLHRPATEPNEDKVDDTLEFEKQTLLSLKRNLENILKPVQEHLYKLDELRERVHKLGKERSAVTDLICQCLTQSMRSFDKAMANNKNNNQSSNAKLFKSQSTLFNNDNLIEASQASFIHIGPLSAFTNESVDIIREADAQIQEGRDLRGRSRVLMRDSIESAKQCNLIVNDQFLRKIEDTLLLSKHLNVSSSENRLAQNRAIRWQDLNNISHKYTLGPEKSTNLFTYERLDRPIASNFQRHPGNQLPEAQEISKGSDLLSNSLLKSEQHIRTLKVIGKKMDQNAKEKEFQHSLDTTLLRRRRELSDHRWVPEKYVKK</sequence>
<reference evidence="3" key="1">
    <citation type="submission" date="2021-02" db="EMBL/GenBank/DDBJ databases">
        <authorList>
            <person name="Nowell W R."/>
        </authorList>
    </citation>
    <scope>NUCLEOTIDE SEQUENCE</scope>
    <source>
        <strain evidence="3">Ploen Becks lab</strain>
    </source>
</reference>
<dbReference type="EMBL" id="CAJNOC010000942">
    <property type="protein sequence ID" value="CAF0819765.1"/>
    <property type="molecule type" value="Genomic_DNA"/>
</dbReference>
<evidence type="ECO:0000256" key="2">
    <source>
        <dbReference type="ARBA" id="ARBA00022490"/>
    </source>
</evidence>
<organism evidence="3 4">
    <name type="scientific">Brachionus calyciflorus</name>
    <dbReference type="NCBI Taxonomy" id="104777"/>
    <lineage>
        <taxon>Eukaryota</taxon>
        <taxon>Metazoa</taxon>
        <taxon>Spiralia</taxon>
        <taxon>Gnathifera</taxon>
        <taxon>Rotifera</taxon>
        <taxon>Eurotatoria</taxon>
        <taxon>Monogononta</taxon>
        <taxon>Pseudotrocha</taxon>
        <taxon>Ploima</taxon>
        <taxon>Brachionidae</taxon>
        <taxon>Brachionus</taxon>
    </lineage>
</organism>
<keyword evidence="2" id="KW-0963">Cytoplasm</keyword>
<dbReference type="Proteomes" id="UP000663879">
    <property type="component" value="Unassembled WGS sequence"/>
</dbReference>
<dbReference type="Pfam" id="PF03148">
    <property type="entry name" value="Tektin"/>
    <property type="match status" value="1"/>
</dbReference>
<comment type="caution">
    <text evidence="3">The sequence shown here is derived from an EMBL/GenBank/DDBJ whole genome shotgun (WGS) entry which is preliminary data.</text>
</comment>
<dbReference type="GO" id="GO:0005737">
    <property type="term" value="C:cytoplasm"/>
    <property type="evidence" value="ECO:0007669"/>
    <property type="project" value="UniProtKB-SubCell"/>
</dbReference>
<gene>
    <name evidence="3" type="ORF">OXX778_LOCUS7402</name>
</gene>
<protein>
    <submittedName>
        <fullName evidence="3">Uncharacterized protein</fullName>
    </submittedName>
</protein>
<dbReference type="OrthoDB" id="9896158at2759"/>
<dbReference type="GO" id="GO:0005929">
    <property type="term" value="C:cilium"/>
    <property type="evidence" value="ECO:0007669"/>
    <property type="project" value="UniProtKB-ARBA"/>
</dbReference>